<accession>A0A151R1S6</accession>
<organism evidence="5 6">
    <name type="scientific">Cajanus cajan</name>
    <name type="common">Pigeon pea</name>
    <name type="synonym">Cajanus indicus</name>
    <dbReference type="NCBI Taxonomy" id="3821"/>
    <lineage>
        <taxon>Eukaryota</taxon>
        <taxon>Viridiplantae</taxon>
        <taxon>Streptophyta</taxon>
        <taxon>Embryophyta</taxon>
        <taxon>Tracheophyta</taxon>
        <taxon>Spermatophyta</taxon>
        <taxon>Magnoliopsida</taxon>
        <taxon>eudicotyledons</taxon>
        <taxon>Gunneridae</taxon>
        <taxon>Pentapetalae</taxon>
        <taxon>rosids</taxon>
        <taxon>fabids</taxon>
        <taxon>Fabales</taxon>
        <taxon>Fabaceae</taxon>
        <taxon>Papilionoideae</taxon>
        <taxon>50 kb inversion clade</taxon>
        <taxon>NPAAA clade</taxon>
        <taxon>indigoferoid/millettioid clade</taxon>
        <taxon>Phaseoleae</taxon>
        <taxon>Cajanus</taxon>
    </lineage>
</organism>
<evidence type="ECO:0000259" key="4">
    <source>
        <dbReference type="PROSITE" id="PS50994"/>
    </source>
</evidence>
<proteinExistence type="predicted"/>
<dbReference type="Gramene" id="C.cajan_40308.t">
    <property type="protein sequence ID" value="C.cajan_40308.t.cds1"/>
    <property type="gene ID" value="C.cajan_40308"/>
</dbReference>
<dbReference type="InterPro" id="IPR036397">
    <property type="entry name" value="RNaseH_sf"/>
</dbReference>
<feature type="region of interest" description="Disordered" evidence="3">
    <location>
        <begin position="211"/>
        <end position="235"/>
    </location>
</feature>
<dbReference type="AlphaFoldDB" id="A0A151R1S6"/>
<protein>
    <submittedName>
        <fullName evidence="5">Retrovirus-related Pol polyprotein from transposon TNT 1-94</fullName>
    </submittedName>
</protein>
<evidence type="ECO:0000256" key="1">
    <source>
        <dbReference type="ARBA" id="ARBA00022723"/>
    </source>
</evidence>
<dbReference type="InterPro" id="IPR043502">
    <property type="entry name" value="DNA/RNA_pol_sf"/>
</dbReference>
<dbReference type="Gene3D" id="3.30.420.10">
    <property type="entry name" value="Ribonuclease H-like superfamily/Ribonuclease H"/>
    <property type="match status" value="1"/>
</dbReference>
<dbReference type="InterPro" id="IPR013103">
    <property type="entry name" value="RVT_2"/>
</dbReference>
<keyword evidence="1" id="KW-0479">Metal-binding</keyword>
<dbReference type="PANTHER" id="PTHR42648:SF18">
    <property type="entry name" value="RETROTRANSPOSON, UNCLASSIFIED-LIKE PROTEIN"/>
    <property type="match status" value="1"/>
</dbReference>
<evidence type="ECO:0000256" key="2">
    <source>
        <dbReference type="ARBA" id="ARBA00022801"/>
    </source>
</evidence>
<evidence type="ECO:0000313" key="6">
    <source>
        <dbReference type="Proteomes" id="UP000075243"/>
    </source>
</evidence>
<dbReference type="SUPFAM" id="SSF53098">
    <property type="entry name" value="Ribonuclease H-like"/>
    <property type="match status" value="1"/>
</dbReference>
<evidence type="ECO:0000313" key="5">
    <source>
        <dbReference type="EMBL" id="KYP36517.1"/>
    </source>
</evidence>
<dbReference type="Pfam" id="PF25597">
    <property type="entry name" value="SH3_retrovirus"/>
    <property type="match status" value="1"/>
</dbReference>
<dbReference type="GO" id="GO:0003676">
    <property type="term" value="F:nucleic acid binding"/>
    <property type="evidence" value="ECO:0007669"/>
    <property type="project" value="InterPro"/>
</dbReference>
<name>A0A151R1S6_CAJCA</name>
<dbReference type="PANTHER" id="PTHR42648">
    <property type="entry name" value="TRANSPOSASE, PUTATIVE-RELATED"/>
    <property type="match status" value="1"/>
</dbReference>
<feature type="domain" description="Integrase catalytic" evidence="4">
    <location>
        <begin position="1"/>
        <end position="130"/>
    </location>
</feature>
<reference evidence="5" key="1">
    <citation type="journal article" date="2012" name="Nat. Biotechnol.">
        <title>Draft genome sequence of pigeonpea (Cajanus cajan), an orphan legume crop of resource-poor farmers.</title>
        <authorList>
            <person name="Varshney R.K."/>
            <person name="Chen W."/>
            <person name="Li Y."/>
            <person name="Bharti A.K."/>
            <person name="Saxena R.K."/>
            <person name="Schlueter J.A."/>
            <person name="Donoghue M.T."/>
            <person name="Azam S."/>
            <person name="Fan G."/>
            <person name="Whaley A.M."/>
            <person name="Farmer A.D."/>
            <person name="Sheridan J."/>
            <person name="Iwata A."/>
            <person name="Tuteja R."/>
            <person name="Penmetsa R.V."/>
            <person name="Wu W."/>
            <person name="Upadhyaya H.D."/>
            <person name="Yang S.P."/>
            <person name="Shah T."/>
            <person name="Saxena K.B."/>
            <person name="Michael T."/>
            <person name="McCombie W.R."/>
            <person name="Yang B."/>
            <person name="Zhang G."/>
            <person name="Yang H."/>
            <person name="Wang J."/>
            <person name="Spillane C."/>
            <person name="Cook D.R."/>
            <person name="May G.D."/>
            <person name="Xu X."/>
            <person name="Jackson S.A."/>
        </authorList>
    </citation>
    <scope>NUCLEOTIDE SEQUENCE [LARGE SCALE GENOMIC DNA]</scope>
</reference>
<dbReference type="InterPro" id="IPR039537">
    <property type="entry name" value="Retrotran_Ty1/copia-like"/>
</dbReference>
<dbReference type="Proteomes" id="UP000075243">
    <property type="component" value="Unassembled WGS sequence"/>
</dbReference>
<dbReference type="GO" id="GO:0016787">
    <property type="term" value="F:hydrolase activity"/>
    <property type="evidence" value="ECO:0007669"/>
    <property type="project" value="UniProtKB-KW"/>
</dbReference>
<dbReference type="PROSITE" id="PS50994">
    <property type="entry name" value="INTEGRASE"/>
    <property type="match status" value="1"/>
</dbReference>
<sequence>MSWVFFLKQKSDVFVAFQKFKILVENEAGCQIKKLRSNNGTEYTAGEFKKFCDQAGIQHQFIVPYTPQQSRVSERKNRTMMEMAQCLLFEKGLPKTFWAEAVNTSVYLLNLLPTKALKGKTPYEAWCGRKPSVEHLKIFGCVCYTHVPNVKRDKIDHKCEVGIFLGYSINSKGYRVYNLETKKIIVSRDIKFDEFSKWNWKKHQAEGSSKRLFDEDTLQEQNSKDDEENYDSDTEFPVRGTRTLEDIYARCNFAALEPTRYEEVAEFENWRATMKEEIKMIEKNKTWQLVDRPSNKKVIGVKWVYRTKLNPDGSVNKLKARLVVKGYFQQYGVDFSDTFAPVARHDTIRLLISLATKLGWKIYHFDVKSAFLNGLLDEDIYVDQLEGFQVQEVKIKFISFIKLFMA</sequence>
<keyword evidence="2" id="KW-0378">Hydrolase</keyword>
<dbReference type="Pfam" id="PF07727">
    <property type="entry name" value="RVT_2"/>
    <property type="match status" value="1"/>
</dbReference>
<evidence type="ECO:0000256" key="3">
    <source>
        <dbReference type="SAM" id="MobiDB-lite"/>
    </source>
</evidence>
<dbReference type="InterPro" id="IPR001584">
    <property type="entry name" value="Integrase_cat-core"/>
</dbReference>
<dbReference type="EMBL" id="KQ484205">
    <property type="protein sequence ID" value="KYP36517.1"/>
    <property type="molecule type" value="Genomic_DNA"/>
</dbReference>
<dbReference type="GO" id="GO:0015074">
    <property type="term" value="P:DNA integration"/>
    <property type="evidence" value="ECO:0007669"/>
    <property type="project" value="InterPro"/>
</dbReference>
<gene>
    <name evidence="5" type="ORF">KK1_042357</name>
</gene>
<feature type="compositionally biased region" description="Acidic residues" evidence="3">
    <location>
        <begin position="225"/>
        <end position="234"/>
    </location>
</feature>
<dbReference type="GO" id="GO:0046872">
    <property type="term" value="F:metal ion binding"/>
    <property type="evidence" value="ECO:0007669"/>
    <property type="project" value="UniProtKB-KW"/>
</dbReference>
<dbReference type="InterPro" id="IPR057670">
    <property type="entry name" value="SH3_retrovirus"/>
</dbReference>
<dbReference type="InterPro" id="IPR012337">
    <property type="entry name" value="RNaseH-like_sf"/>
</dbReference>
<keyword evidence="6" id="KW-1185">Reference proteome</keyword>
<dbReference type="SUPFAM" id="SSF56672">
    <property type="entry name" value="DNA/RNA polymerases"/>
    <property type="match status" value="1"/>
</dbReference>